<keyword evidence="1" id="KW-0812">Transmembrane</keyword>
<evidence type="ECO:0008006" key="4">
    <source>
        <dbReference type="Google" id="ProtNLM"/>
    </source>
</evidence>
<dbReference type="InterPro" id="IPR007563">
    <property type="entry name" value="DUF554"/>
</dbReference>
<evidence type="ECO:0000313" key="3">
    <source>
        <dbReference type="Proteomes" id="UP000183245"/>
    </source>
</evidence>
<sequence length="228" mass="24384">MVLPVGSIINAAAIIVGTFVGMYFSRFFPDRIKTIVFQALGMITLSLGIQMFFKGVKPLPIILSLILGGIIGEALSLEERTNQLGNSLKRLIRSKDVKFTEGFVTAVMLYAIGSLVILGPLEEALTGQRTLLITKSTLDGVASIALASTYGIGVGFSSIPILVIQGGVTLGAGYLQHFFSEYMLSQMIAVGGVMVMGIGLNLLEIKKIKVISFLPALVLSILFSLVHF</sequence>
<gene>
    <name evidence="2" type="ORF">AUK40_03360</name>
</gene>
<keyword evidence="1" id="KW-1133">Transmembrane helix</keyword>
<dbReference type="EMBL" id="MNZT01000058">
    <property type="protein sequence ID" value="OIP97358.1"/>
    <property type="molecule type" value="Genomic_DNA"/>
</dbReference>
<dbReference type="Proteomes" id="UP000183245">
    <property type="component" value="Unassembled WGS sequence"/>
</dbReference>
<dbReference type="STRING" id="1817892.AUK40_03360"/>
<dbReference type="Pfam" id="PF04474">
    <property type="entry name" value="DUF554"/>
    <property type="match status" value="1"/>
</dbReference>
<dbReference type="PANTHER" id="PTHR36111">
    <property type="entry name" value="INNER MEMBRANE PROTEIN-RELATED"/>
    <property type="match status" value="1"/>
</dbReference>
<keyword evidence="1" id="KW-0472">Membrane</keyword>
<feature type="transmembrane region" description="Helical" evidence="1">
    <location>
        <begin position="182"/>
        <end position="202"/>
    </location>
</feature>
<organism evidence="2 3">
    <name type="scientific">Candidatus Wirthbacteria bacterium CG2_30_54_11</name>
    <dbReference type="NCBI Taxonomy" id="1817892"/>
    <lineage>
        <taxon>Bacteria</taxon>
        <taxon>Candidatus Wirthbacteria</taxon>
    </lineage>
</organism>
<proteinExistence type="predicted"/>
<feature type="transmembrane region" description="Helical" evidence="1">
    <location>
        <begin position="141"/>
        <end position="170"/>
    </location>
</feature>
<reference evidence="2 3" key="1">
    <citation type="journal article" date="2016" name="Environ. Microbiol.">
        <title>Genomic resolution of a cold subsurface aquifer community provides metabolic insights for novel microbes adapted to high CO concentrations.</title>
        <authorList>
            <person name="Probst A.J."/>
            <person name="Castelle C.J."/>
            <person name="Singh A."/>
            <person name="Brown C.T."/>
            <person name="Anantharaman K."/>
            <person name="Sharon I."/>
            <person name="Hug L.A."/>
            <person name="Burstein D."/>
            <person name="Emerson J.B."/>
            <person name="Thomas B.C."/>
            <person name="Banfield J.F."/>
        </authorList>
    </citation>
    <scope>NUCLEOTIDE SEQUENCE [LARGE SCALE GENOMIC DNA]</scope>
    <source>
        <strain evidence="2">CG2_30_54_11</strain>
    </source>
</reference>
<dbReference type="AlphaFoldDB" id="A0A1J5IYK0"/>
<evidence type="ECO:0000256" key="1">
    <source>
        <dbReference type="SAM" id="Phobius"/>
    </source>
</evidence>
<accession>A0A1J5IYK0</accession>
<feature type="transmembrane region" description="Helical" evidence="1">
    <location>
        <begin position="6"/>
        <end position="24"/>
    </location>
</feature>
<feature type="transmembrane region" description="Helical" evidence="1">
    <location>
        <begin position="208"/>
        <end position="226"/>
    </location>
</feature>
<protein>
    <recommendedName>
        <fullName evidence="4">DUF554 domain-containing protein</fullName>
    </recommendedName>
</protein>
<feature type="transmembrane region" description="Helical" evidence="1">
    <location>
        <begin position="36"/>
        <end position="53"/>
    </location>
</feature>
<feature type="transmembrane region" description="Helical" evidence="1">
    <location>
        <begin position="99"/>
        <end position="121"/>
    </location>
</feature>
<evidence type="ECO:0000313" key="2">
    <source>
        <dbReference type="EMBL" id="OIP97358.1"/>
    </source>
</evidence>
<dbReference type="PANTHER" id="PTHR36111:SF2">
    <property type="entry name" value="INNER MEMBRANE PROTEIN"/>
    <property type="match status" value="1"/>
</dbReference>
<name>A0A1J5IYK0_9BACT</name>
<comment type="caution">
    <text evidence="2">The sequence shown here is derived from an EMBL/GenBank/DDBJ whole genome shotgun (WGS) entry which is preliminary data.</text>
</comment>